<dbReference type="RefSeq" id="WP_370596570.1">
    <property type="nucleotide sequence ID" value="NZ_JALBUR010000037.1"/>
</dbReference>
<evidence type="ECO:0000313" key="2">
    <source>
        <dbReference type="Proteomes" id="UP001286174"/>
    </source>
</evidence>
<reference evidence="1 2" key="1">
    <citation type="submission" date="2022-03" db="EMBL/GenBank/DDBJ databases">
        <title>Novel taxa within the pig intestine.</title>
        <authorList>
            <person name="Wylensek D."/>
            <person name="Bishof K."/>
            <person name="Afrizal A."/>
            <person name="Clavel T."/>
        </authorList>
    </citation>
    <scope>NUCLEOTIDE SEQUENCE [LARGE SCALE GENOMIC DNA]</scope>
    <source>
        <strain evidence="1 2">CLA-KB-P133</strain>
    </source>
</reference>
<organism evidence="1 2">
    <name type="scientific">Grylomicrobium aquisgranensis</name>
    <dbReference type="NCBI Taxonomy" id="2926318"/>
    <lineage>
        <taxon>Bacteria</taxon>
        <taxon>Bacillati</taxon>
        <taxon>Bacillota</taxon>
        <taxon>Erysipelotrichia</taxon>
        <taxon>Erysipelotrichales</taxon>
        <taxon>Erysipelotrichaceae</taxon>
        <taxon>Grylomicrobium</taxon>
    </lineage>
</organism>
<name>A0AB35U645_9FIRM</name>
<evidence type="ECO:0000313" key="1">
    <source>
        <dbReference type="EMBL" id="MDX8420430.1"/>
    </source>
</evidence>
<dbReference type="AlphaFoldDB" id="A0AB35U645"/>
<dbReference type="EMBL" id="JALBUR010000037">
    <property type="protein sequence ID" value="MDX8420430.1"/>
    <property type="molecule type" value="Genomic_DNA"/>
</dbReference>
<dbReference type="Proteomes" id="UP001286174">
    <property type="component" value="Unassembled WGS sequence"/>
</dbReference>
<proteinExistence type="predicted"/>
<keyword evidence="2" id="KW-1185">Reference proteome</keyword>
<sequence length="239" mass="27355">MKESEYKRSFPIKEILIIADCAVVLLSMCGAAVLRHSAVINTESWFNKRQYAFGLLPMREMLSSYEAEDILTSDVNESISDLEAESDYIAMVMADGDFYVYGQGVVNSCTIQKVFKGADLSDDDRIEVYNLALWQNGYVSLLDGQTVMEKGEEYLLFLNKAPFTEIDHAYYPVSTYFGKYHLPGNTFTPSYLQMDENNAPPMLDEADRYDHIFDYDDTPEMVDTYRKTSELILQKYHAS</sequence>
<protein>
    <submittedName>
        <fullName evidence="1">Uncharacterized protein</fullName>
    </submittedName>
</protein>
<accession>A0AB35U645</accession>
<gene>
    <name evidence="1" type="ORF">MOZ60_10070</name>
</gene>
<comment type="caution">
    <text evidence="1">The sequence shown here is derived from an EMBL/GenBank/DDBJ whole genome shotgun (WGS) entry which is preliminary data.</text>
</comment>